<accession>A0A8J2JRG9</accession>
<dbReference type="AlphaFoldDB" id="A0A8J2JRG9"/>
<proteinExistence type="predicted"/>
<dbReference type="Proteomes" id="UP000708208">
    <property type="component" value="Unassembled WGS sequence"/>
</dbReference>
<keyword evidence="2" id="KW-1185">Reference proteome</keyword>
<gene>
    <name evidence="1" type="ORF">AFUS01_LOCUS11952</name>
</gene>
<reference evidence="1" key="1">
    <citation type="submission" date="2021-06" db="EMBL/GenBank/DDBJ databases">
        <authorList>
            <person name="Hodson N. C."/>
            <person name="Mongue J. A."/>
            <person name="Jaron S. K."/>
        </authorList>
    </citation>
    <scope>NUCLEOTIDE SEQUENCE</scope>
</reference>
<organism evidence="1 2">
    <name type="scientific">Allacma fusca</name>
    <dbReference type="NCBI Taxonomy" id="39272"/>
    <lineage>
        <taxon>Eukaryota</taxon>
        <taxon>Metazoa</taxon>
        <taxon>Ecdysozoa</taxon>
        <taxon>Arthropoda</taxon>
        <taxon>Hexapoda</taxon>
        <taxon>Collembola</taxon>
        <taxon>Symphypleona</taxon>
        <taxon>Sminthuridae</taxon>
        <taxon>Allacma</taxon>
    </lineage>
</organism>
<evidence type="ECO:0000313" key="2">
    <source>
        <dbReference type="Proteomes" id="UP000708208"/>
    </source>
</evidence>
<protein>
    <submittedName>
        <fullName evidence="1">Uncharacterized protein</fullName>
    </submittedName>
</protein>
<evidence type="ECO:0000313" key="1">
    <source>
        <dbReference type="EMBL" id="CAG7722841.1"/>
    </source>
</evidence>
<comment type="caution">
    <text evidence="1">The sequence shown here is derived from an EMBL/GenBank/DDBJ whole genome shotgun (WGS) entry which is preliminary data.</text>
</comment>
<sequence>MLDCWRSEPSDRPPFPFLCQMFGQLLKSIDSVQYHQILIEPLYQSSSSSPMGIDNPLYVNDRKKLSDEA</sequence>
<name>A0A8J2JRG9_9HEXA</name>
<dbReference type="EMBL" id="CAJVCH010092882">
    <property type="protein sequence ID" value="CAG7722841.1"/>
    <property type="molecule type" value="Genomic_DNA"/>
</dbReference>